<evidence type="ECO:0000259" key="8">
    <source>
        <dbReference type="Pfam" id="PF02397"/>
    </source>
</evidence>
<feature type="transmembrane region" description="Helical" evidence="7">
    <location>
        <begin position="12"/>
        <end position="31"/>
    </location>
</feature>
<gene>
    <name evidence="9" type="ORF">ACFSR1_12940</name>
</gene>
<evidence type="ECO:0000256" key="4">
    <source>
        <dbReference type="ARBA" id="ARBA00022692"/>
    </source>
</evidence>
<evidence type="ECO:0000256" key="3">
    <source>
        <dbReference type="ARBA" id="ARBA00022679"/>
    </source>
</evidence>
<evidence type="ECO:0000313" key="10">
    <source>
        <dbReference type="Proteomes" id="UP001597319"/>
    </source>
</evidence>
<evidence type="ECO:0000256" key="1">
    <source>
        <dbReference type="ARBA" id="ARBA00004141"/>
    </source>
</evidence>
<accession>A0ABW5LIB5</accession>
<evidence type="ECO:0000313" key="9">
    <source>
        <dbReference type="EMBL" id="MFD2563578.1"/>
    </source>
</evidence>
<dbReference type="InterPro" id="IPR003362">
    <property type="entry name" value="Bact_transf"/>
</dbReference>
<dbReference type="Pfam" id="PF13727">
    <property type="entry name" value="CoA_binding_3"/>
    <property type="match status" value="1"/>
</dbReference>
<organism evidence="9 10">
    <name type="scientific">Aquimarina rubra</name>
    <dbReference type="NCBI Taxonomy" id="1920033"/>
    <lineage>
        <taxon>Bacteria</taxon>
        <taxon>Pseudomonadati</taxon>
        <taxon>Bacteroidota</taxon>
        <taxon>Flavobacteriia</taxon>
        <taxon>Flavobacteriales</taxon>
        <taxon>Flavobacteriaceae</taxon>
        <taxon>Aquimarina</taxon>
    </lineage>
</organism>
<comment type="caution">
    <text evidence="9">The sequence shown here is derived from an EMBL/GenBank/DDBJ whole genome shotgun (WGS) entry which is preliminary data.</text>
</comment>
<evidence type="ECO:0000256" key="7">
    <source>
        <dbReference type="SAM" id="Phobius"/>
    </source>
</evidence>
<evidence type="ECO:0000256" key="6">
    <source>
        <dbReference type="ARBA" id="ARBA00023136"/>
    </source>
</evidence>
<dbReference type="NCBIfam" id="TIGR03023">
    <property type="entry name" value="WcaJ_sugtrans"/>
    <property type="match status" value="1"/>
</dbReference>
<comment type="similarity">
    <text evidence="2">Belongs to the bacterial sugar transferase family.</text>
</comment>
<feature type="domain" description="Bacterial sugar transferase" evidence="8">
    <location>
        <begin position="256"/>
        <end position="439"/>
    </location>
</feature>
<keyword evidence="10" id="KW-1185">Reference proteome</keyword>
<protein>
    <submittedName>
        <fullName evidence="9">Undecaprenyl-phosphate glucose phosphotransferase</fullName>
        <ecNumber evidence="9">2.7.8.31</ecNumber>
    </submittedName>
</protein>
<name>A0ABW5LIB5_9FLAO</name>
<keyword evidence="5 7" id="KW-1133">Transmembrane helix</keyword>
<dbReference type="EMBL" id="JBHULE010000019">
    <property type="protein sequence ID" value="MFD2563578.1"/>
    <property type="molecule type" value="Genomic_DNA"/>
</dbReference>
<evidence type="ECO:0000256" key="5">
    <source>
        <dbReference type="ARBA" id="ARBA00022989"/>
    </source>
</evidence>
<feature type="transmembrane region" description="Helical" evidence="7">
    <location>
        <begin position="93"/>
        <end position="114"/>
    </location>
</feature>
<dbReference type="RefSeq" id="WP_378293126.1">
    <property type="nucleotide sequence ID" value="NZ_JBHULE010000019.1"/>
</dbReference>
<dbReference type="GO" id="GO:0089702">
    <property type="term" value="F:undecaprenyl-phosphate glucose phosphotransferase activity"/>
    <property type="evidence" value="ECO:0007669"/>
    <property type="project" value="UniProtKB-EC"/>
</dbReference>
<keyword evidence="3 9" id="KW-0808">Transferase</keyword>
<dbReference type="InterPro" id="IPR017473">
    <property type="entry name" value="Undecaprenyl-P_gluc_Ptfrase"/>
</dbReference>
<dbReference type="Proteomes" id="UP001597319">
    <property type="component" value="Unassembled WGS sequence"/>
</dbReference>
<keyword evidence="4 7" id="KW-0812">Transmembrane</keyword>
<feature type="transmembrane region" description="Helical" evidence="7">
    <location>
        <begin position="261"/>
        <end position="283"/>
    </location>
</feature>
<sequence>MHTGRHSKYIRPLLYIIDLLIVSSISYVFLSKHIIDIGVIVSFWMILSVLVSVYAVYRFTNLVKILSLFFTQTILLVLLVFTYYYIIEKFIPTKNIILFFITLLLVINVWRILLFEIFKKYRIITGSNNKYVVIIGVNKSTIKLEQFFKHSPEYGYRFEGFFSDKEISNKKGTIEESFNFIIENNINEVYCSIKELSNDQIKKFIDFCEINMKILKFIADDKELFSKNLQLDYYDLSPVISLRKIPLDDPLKGWIKRIFDIVFSLVVICLVLSWITPILALLIKLESKGPVFFRQYRYGADFNKFLCYKFRSMNPNKESDRVQASKNDARTTKVGRFIRRTSIDELPQFFNVLFGEMSVVGPRPLLMSHTDDYKDKINRFMMRHNVKPGITGLAQVSGHRGNIEKDSDMQNRVRYDVFYVENWSLILDIKIIIKTIFNISQGEEKAY</sequence>
<dbReference type="PANTHER" id="PTHR30576:SF0">
    <property type="entry name" value="UNDECAPRENYL-PHOSPHATE N-ACETYLGALACTOSAMINYL 1-PHOSPHATE TRANSFERASE-RELATED"/>
    <property type="match status" value="1"/>
</dbReference>
<dbReference type="PANTHER" id="PTHR30576">
    <property type="entry name" value="COLANIC BIOSYNTHESIS UDP-GLUCOSE LIPID CARRIER TRANSFERASE"/>
    <property type="match status" value="1"/>
</dbReference>
<feature type="transmembrane region" description="Helical" evidence="7">
    <location>
        <begin position="37"/>
        <end position="57"/>
    </location>
</feature>
<dbReference type="NCBIfam" id="TIGR03025">
    <property type="entry name" value="EPS_sugtrans"/>
    <property type="match status" value="1"/>
</dbReference>
<feature type="transmembrane region" description="Helical" evidence="7">
    <location>
        <begin position="69"/>
        <end position="87"/>
    </location>
</feature>
<dbReference type="InterPro" id="IPR017475">
    <property type="entry name" value="EPS_sugar_tfrase"/>
</dbReference>
<dbReference type="EC" id="2.7.8.31" evidence="9"/>
<comment type="subcellular location">
    <subcellularLocation>
        <location evidence="1">Membrane</location>
        <topology evidence="1">Multi-pass membrane protein</topology>
    </subcellularLocation>
</comment>
<keyword evidence="6 7" id="KW-0472">Membrane</keyword>
<proteinExistence type="inferred from homology"/>
<reference evidence="10" key="1">
    <citation type="journal article" date="2019" name="Int. J. Syst. Evol. Microbiol.">
        <title>The Global Catalogue of Microorganisms (GCM) 10K type strain sequencing project: providing services to taxonomists for standard genome sequencing and annotation.</title>
        <authorList>
            <consortium name="The Broad Institute Genomics Platform"/>
            <consortium name="The Broad Institute Genome Sequencing Center for Infectious Disease"/>
            <person name="Wu L."/>
            <person name="Ma J."/>
        </authorList>
    </citation>
    <scope>NUCLEOTIDE SEQUENCE [LARGE SCALE GENOMIC DNA]</scope>
    <source>
        <strain evidence="10">KCTC 52274</strain>
    </source>
</reference>
<evidence type="ECO:0000256" key="2">
    <source>
        <dbReference type="ARBA" id="ARBA00006464"/>
    </source>
</evidence>
<dbReference type="Pfam" id="PF02397">
    <property type="entry name" value="Bac_transf"/>
    <property type="match status" value="1"/>
</dbReference>
<dbReference type="Gene3D" id="3.40.50.720">
    <property type="entry name" value="NAD(P)-binding Rossmann-like Domain"/>
    <property type="match status" value="1"/>
</dbReference>